<reference evidence="2 3" key="1">
    <citation type="journal article" date="2015" name="Microbiome">
        <title>Genomic resolution of linkages in carbon, nitrogen, and sulfur cycling among widespread estuary sediment bacteria.</title>
        <authorList>
            <person name="Baker B.J."/>
            <person name="Lazar C.S."/>
            <person name="Teske A.P."/>
            <person name="Dick G.J."/>
        </authorList>
    </citation>
    <scope>NUCLEOTIDE SEQUENCE [LARGE SCALE GENOMIC DNA]</scope>
    <source>
        <strain evidence="2">DG_26</strain>
    </source>
</reference>
<organism evidence="2 3">
    <name type="scientific">candidate division TA06 bacterium DG_26</name>
    <dbReference type="NCBI Taxonomy" id="1703771"/>
    <lineage>
        <taxon>Bacteria</taxon>
        <taxon>Bacteria division TA06</taxon>
    </lineage>
</organism>
<gene>
    <name evidence="2" type="ORF">AMJ40_02590</name>
</gene>
<keyword evidence="1" id="KW-0812">Transmembrane</keyword>
<evidence type="ECO:0000256" key="1">
    <source>
        <dbReference type="SAM" id="Phobius"/>
    </source>
</evidence>
<sequence length="300" mass="33584">MNRHSKFDPKRVKLHPIRERRYKISVDDFVRLDSCVSPFASKTLDRLAERIAKGHRERRIIIAMLGAHVIKCGLSLFIIDLLERKIISHVALNGAGAIHDFEIGLIGATSEYVEETLVDGSFGMAQETGIINDIVRLQSDGFGASVGKYIEENLAHRRFSILANAYRLRIPATVHVAIGTDIIHQHPNFDGAATGRATYEDFKIFVSSVTQLEGGVILNIGSAVMLPEVFLKAFSIARNLGHQITTLTAANLDMIDHYRPRVNVLERPAKGRGEKLNVIERHEKTIPYLYRRVLEKLSLA</sequence>
<keyword evidence="1" id="KW-0472">Membrane</keyword>
<comment type="caution">
    <text evidence="2">The sequence shown here is derived from an EMBL/GenBank/DDBJ whole genome shotgun (WGS) entry which is preliminary data.</text>
</comment>
<proteinExistence type="predicted"/>
<evidence type="ECO:0000313" key="3">
    <source>
        <dbReference type="Proteomes" id="UP000051124"/>
    </source>
</evidence>
<evidence type="ECO:0008006" key="4">
    <source>
        <dbReference type="Google" id="ProtNLM"/>
    </source>
</evidence>
<evidence type="ECO:0000313" key="2">
    <source>
        <dbReference type="EMBL" id="KPJ50563.1"/>
    </source>
</evidence>
<dbReference type="Gene3D" id="3.40.50.10690">
    <property type="entry name" value="putative lor/sdh protein like domains"/>
    <property type="match status" value="1"/>
</dbReference>
<keyword evidence="1" id="KW-1133">Transmembrane helix</keyword>
<dbReference type="Proteomes" id="UP000051124">
    <property type="component" value="Unassembled WGS sequence"/>
</dbReference>
<dbReference type="PATRIC" id="fig|1703771.3.peg.541"/>
<dbReference type="AlphaFoldDB" id="A0A0S7WKF8"/>
<name>A0A0S7WKF8_UNCT6</name>
<protein>
    <recommendedName>
        <fullName evidence="4">Deoxyhypusine synthase</fullName>
    </recommendedName>
</protein>
<dbReference type="EMBL" id="LIZT01000018">
    <property type="protein sequence ID" value="KPJ50563.1"/>
    <property type="molecule type" value="Genomic_DNA"/>
</dbReference>
<accession>A0A0S7WKF8</accession>
<feature type="transmembrane region" description="Helical" evidence="1">
    <location>
        <begin position="60"/>
        <end position="79"/>
    </location>
</feature>